<reference evidence="8" key="1">
    <citation type="submission" date="2022-10" db="EMBL/GenBank/DDBJ databases">
        <title>The complete genomes of actinobacterial strains from the NBC collection.</title>
        <authorList>
            <person name="Joergensen T.S."/>
            <person name="Alvarez Arevalo M."/>
            <person name="Sterndorff E.B."/>
            <person name="Faurdal D."/>
            <person name="Vuksanovic O."/>
            <person name="Mourched A.-S."/>
            <person name="Charusanti P."/>
            <person name="Shaw S."/>
            <person name="Blin K."/>
            <person name="Weber T."/>
        </authorList>
    </citation>
    <scope>NUCLEOTIDE SEQUENCE</scope>
    <source>
        <strain evidence="8">NBC_00049</strain>
    </source>
</reference>
<keyword evidence="6" id="KW-0645">Protease</keyword>
<evidence type="ECO:0000313" key="8">
    <source>
        <dbReference type="EMBL" id="WTU74163.1"/>
    </source>
</evidence>
<accession>A0AAU2JPK0</accession>
<dbReference type="InterPro" id="IPR000223">
    <property type="entry name" value="Pept_S26A_signal_pept_1"/>
</dbReference>
<comment type="subcellular location">
    <subcellularLocation>
        <location evidence="2">Cell membrane</location>
        <topology evidence="2">Single-pass type II membrane protein</topology>
    </subcellularLocation>
    <subcellularLocation>
        <location evidence="6">Membrane</location>
        <topology evidence="6">Single-pass type II membrane protein</topology>
    </subcellularLocation>
</comment>
<dbReference type="EC" id="3.4.21.89" evidence="4 6"/>
<sequence>MERRPGRRRGITAVVLLLLGSALIAGPTAFSLSRFTAVHVVSESMRPTLVDGDLLVMQKDPAVVHRGEIVLYDPADWGMPDLLIGRVVAVEGDRISYRKGDAAVALNGQPLEEPYVLEAAPGAGGVDFDVTVPRGRVFVLGDNRGNSADSRFHSERDGGTLPESAVVGVEFDQERPLALVIGLSVFAGMCLLPVGAGLGIAALVVRRRHRPVPPVHQVWGSARVE</sequence>
<feature type="transmembrane region" description="Helical" evidence="6">
    <location>
        <begin position="177"/>
        <end position="205"/>
    </location>
</feature>
<dbReference type="AlphaFoldDB" id="A0AAU2JPK0"/>
<keyword evidence="6" id="KW-0812">Transmembrane</keyword>
<comment type="catalytic activity">
    <reaction evidence="1 6">
        <text>Cleavage of hydrophobic, N-terminal signal or leader sequences from secreted and periplasmic proteins.</text>
        <dbReference type="EC" id="3.4.21.89"/>
    </reaction>
</comment>
<dbReference type="EMBL" id="CP108264">
    <property type="protein sequence ID" value="WTU74163.1"/>
    <property type="molecule type" value="Genomic_DNA"/>
</dbReference>
<keyword evidence="6" id="KW-0472">Membrane</keyword>
<dbReference type="Pfam" id="PF10502">
    <property type="entry name" value="Peptidase_S26"/>
    <property type="match status" value="1"/>
</dbReference>
<dbReference type="InterPro" id="IPR019533">
    <property type="entry name" value="Peptidase_S26"/>
</dbReference>
<dbReference type="InterPro" id="IPR036286">
    <property type="entry name" value="LexA/Signal_pep-like_sf"/>
</dbReference>
<dbReference type="CDD" id="cd06530">
    <property type="entry name" value="S26_SPase_I"/>
    <property type="match status" value="1"/>
</dbReference>
<dbReference type="GO" id="GO:0004252">
    <property type="term" value="F:serine-type endopeptidase activity"/>
    <property type="evidence" value="ECO:0007669"/>
    <property type="project" value="InterPro"/>
</dbReference>
<dbReference type="Gene3D" id="2.10.109.10">
    <property type="entry name" value="Umud Fragment, subunit A"/>
    <property type="match status" value="1"/>
</dbReference>
<evidence type="ECO:0000256" key="4">
    <source>
        <dbReference type="ARBA" id="ARBA00013208"/>
    </source>
</evidence>
<evidence type="ECO:0000256" key="2">
    <source>
        <dbReference type="ARBA" id="ARBA00004401"/>
    </source>
</evidence>
<keyword evidence="5 6" id="KW-0378">Hydrolase</keyword>
<dbReference type="PANTHER" id="PTHR43390:SF1">
    <property type="entry name" value="CHLOROPLAST PROCESSING PEPTIDASE"/>
    <property type="match status" value="1"/>
</dbReference>
<dbReference type="PROSITE" id="PS00761">
    <property type="entry name" value="SPASE_I_3"/>
    <property type="match status" value="1"/>
</dbReference>
<name>A0AAU2JPK0_9ACTN</name>
<feature type="domain" description="Peptidase S26" evidence="7">
    <location>
        <begin position="20"/>
        <end position="169"/>
    </location>
</feature>
<gene>
    <name evidence="8" type="primary">lepB</name>
    <name evidence="8" type="ORF">OG327_12935</name>
</gene>
<evidence type="ECO:0000256" key="6">
    <source>
        <dbReference type="RuleBase" id="RU362042"/>
    </source>
</evidence>
<protein>
    <recommendedName>
        <fullName evidence="4 6">Signal peptidase I</fullName>
        <ecNumber evidence="4 6">3.4.21.89</ecNumber>
    </recommendedName>
</protein>
<proteinExistence type="inferred from homology"/>
<evidence type="ECO:0000259" key="7">
    <source>
        <dbReference type="Pfam" id="PF10502"/>
    </source>
</evidence>
<dbReference type="PRINTS" id="PR00727">
    <property type="entry name" value="LEADERPTASE"/>
</dbReference>
<evidence type="ECO:0000256" key="5">
    <source>
        <dbReference type="ARBA" id="ARBA00022801"/>
    </source>
</evidence>
<evidence type="ECO:0000256" key="1">
    <source>
        <dbReference type="ARBA" id="ARBA00000677"/>
    </source>
</evidence>
<dbReference type="NCBIfam" id="TIGR02227">
    <property type="entry name" value="sigpep_I_bact"/>
    <property type="match status" value="1"/>
</dbReference>
<dbReference type="GO" id="GO:0005886">
    <property type="term" value="C:plasma membrane"/>
    <property type="evidence" value="ECO:0007669"/>
    <property type="project" value="UniProtKB-SubCell"/>
</dbReference>
<dbReference type="GO" id="GO:0006465">
    <property type="term" value="P:signal peptide processing"/>
    <property type="evidence" value="ECO:0007669"/>
    <property type="project" value="InterPro"/>
</dbReference>
<evidence type="ECO:0000256" key="3">
    <source>
        <dbReference type="ARBA" id="ARBA00009370"/>
    </source>
</evidence>
<keyword evidence="6" id="KW-1133">Transmembrane helix</keyword>
<dbReference type="GO" id="GO:0009003">
    <property type="term" value="F:signal peptidase activity"/>
    <property type="evidence" value="ECO:0007669"/>
    <property type="project" value="UniProtKB-EC"/>
</dbReference>
<dbReference type="PANTHER" id="PTHR43390">
    <property type="entry name" value="SIGNAL PEPTIDASE I"/>
    <property type="match status" value="1"/>
</dbReference>
<dbReference type="InterPro" id="IPR019758">
    <property type="entry name" value="Pept_S26A_signal_pept_1_CS"/>
</dbReference>
<dbReference type="SUPFAM" id="SSF51306">
    <property type="entry name" value="LexA/Signal peptidase"/>
    <property type="match status" value="1"/>
</dbReference>
<organism evidence="8">
    <name type="scientific">Streptomyces sp. NBC_00049</name>
    <dbReference type="NCBI Taxonomy" id="2903617"/>
    <lineage>
        <taxon>Bacteria</taxon>
        <taxon>Bacillati</taxon>
        <taxon>Actinomycetota</taxon>
        <taxon>Actinomycetes</taxon>
        <taxon>Kitasatosporales</taxon>
        <taxon>Streptomycetaceae</taxon>
        <taxon>Streptomyces</taxon>
    </lineage>
</organism>
<comment type="similarity">
    <text evidence="3 6">Belongs to the peptidase S26 family.</text>
</comment>